<dbReference type="EMBL" id="JAQQWE010000004">
    <property type="protein sequence ID" value="KAK7957370.1"/>
    <property type="molecule type" value="Genomic_DNA"/>
</dbReference>
<gene>
    <name evidence="3" type="ORF">PG986_006592</name>
</gene>
<evidence type="ECO:0000313" key="4">
    <source>
        <dbReference type="Proteomes" id="UP001391051"/>
    </source>
</evidence>
<dbReference type="Proteomes" id="UP001391051">
    <property type="component" value="Unassembled WGS sequence"/>
</dbReference>
<protein>
    <submittedName>
        <fullName evidence="3">Uncharacterized protein</fullName>
    </submittedName>
</protein>
<feature type="compositionally biased region" description="Basic residues" evidence="2">
    <location>
        <begin position="100"/>
        <end position="109"/>
    </location>
</feature>
<evidence type="ECO:0000256" key="1">
    <source>
        <dbReference type="SAM" id="Coils"/>
    </source>
</evidence>
<feature type="compositionally biased region" description="Acidic residues" evidence="2">
    <location>
        <begin position="250"/>
        <end position="265"/>
    </location>
</feature>
<dbReference type="RefSeq" id="XP_066702676.1">
    <property type="nucleotide sequence ID" value="XM_066842814.1"/>
</dbReference>
<reference evidence="3 4" key="1">
    <citation type="submission" date="2023-01" db="EMBL/GenBank/DDBJ databases">
        <title>Analysis of 21 Apiospora genomes using comparative genomics revels a genus with tremendous synthesis potential of carbohydrate active enzymes and secondary metabolites.</title>
        <authorList>
            <person name="Sorensen T."/>
        </authorList>
    </citation>
    <scope>NUCLEOTIDE SEQUENCE [LARGE SCALE GENOMIC DNA]</scope>
    <source>
        <strain evidence="3 4">CBS 24483</strain>
    </source>
</reference>
<sequence>MASRSISSSSGDERPGRAVVKCRRSSSSSSSSSSRAHGQQHQRKRSREDEEEEEDERAPKRPLTEYAATLASLDTPGEFEEQASEDEEEVATTHSETRGRRVTCHKKQLPRMAAKGRGTPSATDVYIARIEARLAEQELEMEALQDEVDGLRYENFERRYTIRELRQYIQDASEGSDIELWKLDRACRRRGTAASMAIGVFEIKRSKRRTLADDLKQKIRELQKKRQAQRKWRWDAQHETAAPTEKGPLPDDEGESLGEISEEETMPGGCC</sequence>
<feature type="compositionally biased region" description="Acidic residues" evidence="2">
    <location>
        <begin position="77"/>
        <end position="90"/>
    </location>
</feature>
<organism evidence="3 4">
    <name type="scientific">Apiospora aurea</name>
    <dbReference type="NCBI Taxonomy" id="335848"/>
    <lineage>
        <taxon>Eukaryota</taxon>
        <taxon>Fungi</taxon>
        <taxon>Dikarya</taxon>
        <taxon>Ascomycota</taxon>
        <taxon>Pezizomycotina</taxon>
        <taxon>Sordariomycetes</taxon>
        <taxon>Xylariomycetidae</taxon>
        <taxon>Amphisphaeriales</taxon>
        <taxon>Apiosporaceae</taxon>
        <taxon>Apiospora</taxon>
    </lineage>
</organism>
<comment type="caution">
    <text evidence="3">The sequence shown here is derived from an EMBL/GenBank/DDBJ whole genome shotgun (WGS) entry which is preliminary data.</text>
</comment>
<accession>A0ABR1QL33</accession>
<keyword evidence="1" id="KW-0175">Coiled coil</keyword>
<feature type="region of interest" description="Disordered" evidence="2">
    <location>
        <begin position="1"/>
        <end position="120"/>
    </location>
</feature>
<feature type="compositionally biased region" description="Low complexity" evidence="2">
    <location>
        <begin position="1"/>
        <end position="10"/>
    </location>
</feature>
<keyword evidence="4" id="KW-1185">Reference proteome</keyword>
<evidence type="ECO:0000313" key="3">
    <source>
        <dbReference type="EMBL" id="KAK7957370.1"/>
    </source>
</evidence>
<feature type="compositionally biased region" description="Low complexity" evidence="2">
    <location>
        <begin position="25"/>
        <end position="35"/>
    </location>
</feature>
<dbReference type="GeneID" id="92075876"/>
<feature type="coiled-coil region" evidence="1">
    <location>
        <begin position="127"/>
        <end position="154"/>
    </location>
</feature>
<name>A0ABR1QL33_9PEZI</name>
<feature type="region of interest" description="Disordered" evidence="2">
    <location>
        <begin position="224"/>
        <end position="271"/>
    </location>
</feature>
<evidence type="ECO:0000256" key="2">
    <source>
        <dbReference type="SAM" id="MobiDB-lite"/>
    </source>
</evidence>
<proteinExistence type="predicted"/>